<feature type="transmembrane region" description="Helical" evidence="1">
    <location>
        <begin position="160"/>
        <end position="187"/>
    </location>
</feature>
<evidence type="ECO:0000256" key="1">
    <source>
        <dbReference type="SAM" id="Phobius"/>
    </source>
</evidence>
<sequence length="229" mass="26791">SNSTLITYNPLGLEKKHANRLFFTAILQLILLFWIGAESYYHPQLIQSYDLFFNIIFNFLYTFGFYWILIDVWNYSKIVIRLKENNNELSTQAKNNTLLKNDLDKVISHLKLKSFKIVSIVNLSTFILLNILNISFILFIDNTFSRFSYYLPGTGIEGSLPLNISVISFLIVIISPLVASFLLIFIYKDLNKIIQANFENLMEELPEENRKNIIENLTKINKKFNQKKK</sequence>
<evidence type="ECO:0000313" key="2">
    <source>
        <dbReference type="EMBL" id="GAH19996.1"/>
    </source>
</evidence>
<protein>
    <submittedName>
        <fullName evidence="2">Uncharacterized protein</fullName>
    </submittedName>
</protein>
<organism evidence="2">
    <name type="scientific">marine sediment metagenome</name>
    <dbReference type="NCBI Taxonomy" id="412755"/>
    <lineage>
        <taxon>unclassified sequences</taxon>
        <taxon>metagenomes</taxon>
        <taxon>ecological metagenomes</taxon>
    </lineage>
</organism>
<reference evidence="2" key="1">
    <citation type="journal article" date="2014" name="Front. Microbiol.">
        <title>High frequency of phylogenetically diverse reductive dehalogenase-homologous genes in deep subseafloor sedimentary metagenomes.</title>
        <authorList>
            <person name="Kawai M."/>
            <person name="Futagami T."/>
            <person name="Toyoda A."/>
            <person name="Takaki Y."/>
            <person name="Nishi S."/>
            <person name="Hori S."/>
            <person name="Arai W."/>
            <person name="Tsubouchi T."/>
            <person name="Morono Y."/>
            <person name="Uchiyama I."/>
            <person name="Ito T."/>
            <person name="Fujiyama A."/>
            <person name="Inagaki F."/>
            <person name="Takami H."/>
        </authorList>
    </citation>
    <scope>NUCLEOTIDE SEQUENCE</scope>
    <source>
        <strain evidence="2">Expedition CK06-06</strain>
    </source>
</reference>
<feature type="transmembrane region" description="Helical" evidence="1">
    <location>
        <begin position="21"/>
        <end position="40"/>
    </location>
</feature>
<keyword evidence="1" id="KW-1133">Transmembrane helix</keyword>
<feature type="transmembrane region" description="Helical" evidence="1">
    <location>
        <begin position="117"/>
        <end position="140"/>
    </location>
</feature>
<accession>X1DGM2</accession>
<comment type="caution">
    <text evidence="2">The sequence shown here is derived from an EMBL/GenBank/DDBJ whole genome shotgun (WGS) entry which is preliminary data.</text>
</comment>
<gene>
    <name evidence="2" type="ORF">S03H2_06798</name>
</gene>
<feature type="transmembrane region" description="Helical" evidence="1">
    <location>
        <begin position="52"/>
        <end position="73"/>
    </location>
</feature>
<dbReference type="EMBL" id="BARU01003036">
    <property type="protein sequence ID" value="GAH19996.1"/>
    <property type="molecule type" value="Genomic_DNA"/>
</dbReference>
<dbReference type="AlphaFoldDB" id="X1DGM2"/>
<keyword evidence="1" id="KW-0812">Transmembrane</keyword>
<feature type="non-terminal residue" evidence="2">
    <location>
        <position position="1"/>
    </location>
</feature>
<proteinExistence type="predicted"/>
<name>X1DGM2_9ZZZZ</name>
<keyword evidence="1" id="KW-0472">Membrane</keyword>